<dbReference type="Gene3D" id="2.60.120.680">
    <property type="entry name" value="GOLD domain"/>
    <property type="match status" value="1"/>
</dbReference>
<dbReference type="InterPro" id="IPR009038">
    <property type="entry name" value="GOLD_dom"/>
</dbReference>
<dbReference type="EMBL" id="GG666533">
    <property type="protein sequence ID" value="EEN58166.1"/>
    <property type="molecule type" value="Genomic_DNA"/>
</dbReference>
<dbReference type="AlphaFoldDB" id="C3YN60"/>
<accession>C3YN60</accession>
<reference evidence="2" key="1">
    <citation type="journal article" date="2008" name="Nature">
        <title>The amphioxus genome and the evolution of the chordate karyotype.</title>
        <authorList>
            <consortium name="US DOE Joint Genome Institute (JGI-PGF)"/>
            <person name="Putnam N.H."/>
            <person name="Butts T."/>
            <person name="Ferrier D.E.K."/>
            <person name="Furlong R.F."/>
            <person name="Hellsten U."/>
            <person name="Kawashima T."/>
            <person name="Robinson-Rechavi M."/>
            <person name="Shoguchi E."/>
            <person name="Terry A."/>
            <person name="Yu J.-K."/>
            <person name="Benito-Gutierrez E.L."/>
            <person name="Dubchak I."/>
            <person name="Garcia-Fernandez J."/>
            <person name="Gibson-Brown J.J."/>
            <person name="Grigoriev I.V."/>
            <person name="Horton A.C."/>
            <person name="de Jong P.J."/>
            <person name="Jurka J."/>
            <person name="Kapitonov V.V."/>
            <person name="Kohara Y."/>
            <person name="Kuroki Y."/>
            <person name="Lindquist E."/>
            <person name="Lucas S."/>
            <person name="Osoegawa K."/>
            <person name="Pennacchio L.A."/>
            <person name="Salamov A.A."/>
            <person name="Satou Y."/>
            <person name="Sauka-Spengler T."/>
            <person name="Schmutz J."/>
            <person name="Shin-I T."/>
            <person name="Toyoda A."/>
            <person name="Bronner-Fraser M."/>
            <person name="Fujiyama A."/>
            <person name="Holland L.Z."/>
            <person name="Holland P.W.H."/>
            <person name="Satoh N."/>
            <person name="Rokhsar D.S."/>
        </authorList>
    </citation>
    <scope>NUCLEOTIDE SEQUENCE [LARGE SCALE GENOMIC DNA]</scope>
    <source>
        <strain evidence="2">S238N-H82</strain>
        <tissue evidence="2">Testes</tissue>
    </source>
</reference>
<dbReference type="InParanoid" id="C3YN60"/>
<evidence type="ECO:0000259" key="1">
    <source>
        <dbReference type="PROSITE" id="PS50866"/>
    </source>
</evidence>
<dbReference type="InterPro" id="IPR036598">
    <property type="entry name" value="GOLD_dom_sf"/>
</dbReference>
<gene>
    <name evidence="2" type="ORF">BRAFLDRAFT_234283</name>
</gene>
<evidence type="ECO:0000313" key="2">
    <source>
        <dbReference type="EMBL" id="EEN58166.1"/>
    </source>
</evidence>
<dbReference type="STRING" id="7739.C3YN60"/>
<name>C3YN60_BRAFL</name>
<sequence length="128" mass="14257">LTTSLTMSVEEIQGRTDGSCEMSVKAGRSFALPILVEAPGIVLCWEFQTEPKNIGFSVTYKESEAHEDSQVLIPMCKCNSHRQAVQGELIAKRAGVYTLMFDNSYSRFTSKKLTYKLQVKRPVTEASS</sequence>
<protein>
    <recommendedName>
        <fullName evidence="1">GOLD domain-containing protein</fullName>
    </recommendedName>
</protein>
<proteinExistence type="predicted"/>
<dbReference type="eggNOG" id="KOG1729">
    <property type="taxonomic scope" value="Eukaryota"/>
</dbReference>
<dbReference type="FunFam" id="2.60.120.680:FF:000004">
    <property type="entry name" value="FYVE and coiled-coil domain containing 1"/>
    <property type="match status" value="1"/>
</dbReference>
<dbReference type="PANTHER" id="PTHR46753:SF2">
    <property type="entry name" value="FYVE AND COILED-COIL DOMAIN-CONTAINING PROTEIN 1"/>
    <property type="match status" value="1"/>
</dbReference>
<feature type="domain" description="GOLD" evidence="1">
    <location>
        <begin position="2"/>
        <end position="119"/>
    </location>
</feature>
<dbReference type="SUPFAM" id="SSF101576">
    <property type="entry name" value="Supernatant protein factor (SPF), C-terminal domain"/>
    <property type="match status" value="1"/>
</dbReference>
<dbReference type="PANTHER" id="PTHR46753">
    <property type="entry name" value="FYVE AND COILED-COIL DOMAIN-CONTAINING PROTEIN 1"/>
    <property type="match status" value="1"/>
</dbReference>
<dbReference type="PROSITE" id="PS50866">
    <property type="entry name" value="GOLD"/>
    <property type="match status" value="1"/>
</dbReference>
<organism>
    <name type="scientific">Branchiostoma floridae</name>
    <name type="common">Florida lancelet</name>
    <name type="synonym">Amphioxus</name>
    <dbReference type="NCBI Taxonomy" id="7739"/>
    <lineage>
        <taxon>Eukaryota</taxon>
        <taxon>Metazoa</taxon>
        <taxon>Chordata</taxon>
        <taxon>Cephalochordata</taxon>
        <taxon>Leptocardii</taxon>
        <taxon>Amphioxiformes</taxon>
        <taxon>Branchiostomatidae</taxon>
        <taxon>Branchiostoma</taxon>
    </lineage>
</organism>
<feature type="non-terminal residue" evidence="2">
    <location>
        <position position="1"/>
    </location>
</feature>